<gene>
    <name evidence="1" type="ORF">KUCAC02_020054</name>
</gene>
<evidence type="ECO:0000313" key="2">
    <source>
        <dbReference type="Proteomes" id="UP001057452"/>
    </source>
</evidence>
<dbReference type="EMBL" id="CM043808">
    <property type="protein sequence ID" value="KAI4802202.1"/>
    <property type="molecule type" value="Genomic_DNA"/>
</dbReference>
<reference evidence="1" key="1">
    <citation type="submission" date="2022-05" db="EMBL/GenBank/DDBJ databases">
        <title>Chromosome-level genome of Chaenocephalus aceratus.</title>
        <authorList>
            <person name="Park H."/>
        </authorList>
    </citation>
    <scope>NUCLEOTIDE SEQUENCE</scope>
    <source>
        <strain evidence="1">KU_202001</strain>
    </source>
</reference>
<keyword evidence="2" id="KW-1185">Reference proteome</keyword>
<evidence type="ECO:0000313" key="1">
    <source>
        <dbReference type="EMBL" id="KAI4802202.1"/>
    </source>
</evidence>
<sequence length="460" mass="52112">MHGAVQSVFKLSCSLVSVFPSAEASRCCNMDSLKGGCPHQSVPVEMDESMTPSSLELACPPPCRQCSGRTVITRSQIQASHEQAGGAAHTEGPWRLPEKQLQLQPRAEPPLHAMPPQRADVRLHGLREQAPLYGRDFLVTHARGFVGNSDWPQHYSVEEAERLDPPLTLRSGDNFSAYVPPPHPACVPGQSQCLWRHGRQRACCPPAQLHHHTNNNHLYKYEYPADPCGEPQRPQQSRNPPHSRLQLKDGPNPPHGSVAQRAAPAWDVMREVSVHRSLQPDPGPATQEMRRTISLPEECRNVFITYSVDTAREIIPFTTFLTDQGFKPAIDIFDNPIRRMDITKWMDRFLNDKSVLIIVVISPKYKEDVEGDGDDEHGLHTKYIHNQIQNEFIQQGCLNFRLVPVLFPNATKRHVPSWLQSTRIYCWPQDTQDLLLRLLREERYIIPQRGADLTLTVRPL</sequence>
<name>A0ACB9VQ96_CHAAC</name>
<proteinExistence type="predicted"/>
<comment type="caution">
    <text evidence="1">The sequence shown here is derived from an EMBL/GenBank/DDBJ whole genome shotgun (WGS) entry which is preliminary data.</text>
</comment>
<protein>
    <submittedName>
        <fullName evidence="1">Uncharacterized protein</fullName>
    </submittedName>
</protein>
<dbReference type="Proteomes" id="UP001057452">
    <property type="component" value="Chromosome 24"/>
</dbReference>
<accession>A0ACB9VQ96</accession>
<organism evidence="1 2">
    <name type="scientific">Chaenocephalus aceratus</name>
    <name type="common">Blackfin icefish</name>
    <name type="synonym">Chaenichthys aceratus</name>
    <dbReference type="NCBI Taxonomy" id="36190"/>
    <lineage>
        <taxon>Eukaryota</taxon>
        <taxon>Metazoa</taxon>
        <taxon>Chordata</taxon>
        <taxon>Craniata</taxon>
        <taxon>Vertebrata</taxon>
        <taxon>Euteleostomi</taxon>
        <taxon>Actinopterygii</taxon>
        <taxon>Neopterygii</taxon>
        <taxon>Teleostei</taxon>
        <taxon>Neoteleostei</taxon>
        <taxon>Acanthomorphata</taxon>
        <taxon>Eupercaria</taxon>
        <taxon>Perciformes</taxon>
        <taxon>Notothenioidei</taxon>
        <taxon>Channichthyidae</taxon>
        <taxon>Chaenocephalus</taxon>
    </lineage>
</organism>